<evidence type="ECO:0000313" key="2">
    <source>
        <dbReference type="Proteomes" id="UP001057279"/>
    </source>
</evidence>
<comment type="caution">
    <text evidence="1">The sequence shown here is derived from an EMBL/GenBank/DDBJ whole genome shotgun (WGS) entry which is preliminary data.</text>
</comment>
<evidence type="ECO:0000313" key="1">
    <source>
        <dbReference type="EMBL" id="KAI4575919.1"/>
    </source>
</evidence>
<proteinExistence type="predicted"/>
<gene>
    <name evidence="1" type="ORF">MJG53_012122</name>
</gene>
<name>A0ACB9UR94_9CETA</name>
<accession>A0ACB9UR94</accession>
<keyword evidence="2" id="KW-1185">Reference proteome</keyword>
<reference evidence="1" key="1">
    <citation type="submission" date="2022-03" db="EMBL/GenBank/DDBJ databases">
        <title>Genomic analyses of argali, domestic sheep and their hybrids provide insights into chromosomal evolution, heterosis and genetic basis of agronomic traits.</title>
        <authorList>
            <person name="Li M."/>
        </authorList>
    </citation>
    <scope>NUCLEOTIDE SEQUENCE</scope>
    <source>
        <strain evidence="1">F1 hybrid</strain>
    </source>
</reference>
<protein>
    <submittedName>
        <fullName evidence="1">Uncharacterized protein</fullName>
    </submittedName>
</protein>
<dbReference type="EMBL" id="CM043038">
    <property type="protein sequence ID" value="KAI4575919.1"/>
    <property type="molecule type" value="Genomic_DNA"/>
</dbReference>
<dbReference type="Proteomes" id="UP001057279">
    <property type="component" value="Linkage Group LG13"/>
</dbReference>
<sequence length="208" mass="23576">MSKRDKMPGLSETDCTPDEHDKFRQGGVPGDTLKAKAVFGSGQVTSKKWVRKGSSEEGRVSRVSREKKKVTLSKFESRYAKAEGTARAGVLQGECWCQSAQRIVNREINRRGNNRLYYEKGNFKRLFGNSAYIKHFGTICKCRNYPSMRRICAKVKVCLDFCEFPRWWQLSRSSVCDGCRSVQCRPVSTSQIPVEDKAILSNQSSSPK</sequence>
<organism evidence="1 2">
    <name type="scientific">Ovis ammon polii x Ovis aries</name>
    <dbReference type="NCBI Taxonomy" id="2918886"/>
    <lineage>
        <taxon>Eukaryota</taxon>
        <taxon>Metazoa</taxon>
        <taxon>Chordata</taxon>
        <taxon>Craniata</taxon>
        <taxon>Vertebrata</taxon>
        <taxon>Euteleostomi</taxon>
        <taxon>Mammalia</taxon>
        <taxon>Eutheria</taxon>
        <taxon>Laurasiatheria</taxon>
        <taxon>Artiodactyla</taxon>
        <taxon>Ruminantia</taxon>
        <taxon>Pecora</taxon>
        <taxon>Bovidae</taxon>
        <taxon>Caprinae</taxon>
        <taxon>Ovis</taxon>
    </lineage>
</organism>